<keyword evidence="2" id="KW-1185">Reference proteome</keyword>
<accession>A0ABR1T9C5</accession>
<dbReference type="EMBL" id="JAQQWL010000013">
    <property type="protein sequence ID" value="KAK8043195.1"/>
    <property type="molecule type" value="Genomic_DNA"/>
</dbReference>
<dbReference type="GeneID" id="92098150"/>
<gene>
    <name evidence="1" type="ORF">PG994_013678</name>
</gene>
<sequence length="285" mass="31219">MAEPLGIVASGIAVAQLGVAAGVAVWKLRQLWGEVQDVPEVISDLIERIDLIYPSVWDFERHAGEARRCRRGPVGANHLAAGISTEVGGSQSGPQEERVKKAGGAIEELIRGPASRTGCLHWHTAQHTIQHTAQHTIQQTAQQTIQHSCTTTVLSFEVKASTRVPSGQESGQKCPPAGSRSAYHVQRRAASGWKPLPSFGTLSLHIGPGEYGADFRPPWWLTGFASSFSFHMSRYRSTWDAHLRVYSERLKNEPIFWMAAEGDMAGLLSLFDQRKASPSIEMKMA</sequence>
<dbReference type="Proteomes" id="UP001480595">
    <property type="component" value="Unassembled WGS sequence"/>
</dbReference>
<name>A0ABR1T9C5_9PEZI</name>
<organism evidence="1 2">
    <name type="scientific">Apiospora phragmitis</name>
    <dbReference type="NCBI Taxonomy" id="2905665"/>
    <lineage>
        <taxon>Eukaryota</taxon>
        <taxon>Fungi</taxon>
        <taxon>Dikarya</taxon>
        <taxon>Ascomycota</taxon>
        <taxon>Pezizomycotina</taxon>
        <taxon>Sordariomycetes</taxon>
        <taxon>Xylariomycetidae</taxon>
        <taxon>Amphisphaeriales</taxon>
        <taxon>Apiosporaceae</taxon>
        <taxon>Apiospora</taxon>
    </lineage>
</organism>
<evidence type="ECO:0000313" key="2">
    <source>
        <dbReference type="Proteomes" id="UP001480595"/>
    </source>
</evidence>
<reference evidence="1 2" key="1">
    <citation type="submission" date="2023-01" db="EMBL/GenBank/DDBJ databases">
        <title>Analysis of 21 Apiospora genomes using comparative genomics revels a genus with tremendous synthesis potential of carbohydrate active enzymes and secondary metabolites.</title>
        <authorList>
            <person name="Sorensen T."/>
        </authorList>
    </citation>
    <scope>NUCLEOTIDE SEQUENCE [LARGE SCALE GENOMIC DNA]</scope>
    <source>
        <strain evidence="1 2">CBS 135458</strain>
    </source>
</reference>
<comment type="caution">
    <text evidence="1">The sequence shown here is derived from an EMBL/GenBank/DDBJ whole genome shotgun (WGS) entry which is preliminary data.</text>
</comment>
<protein>
    <submittedName>
        <fullName evidence="1">Uncharacterized protein</fullName>
    </submittedName>
</protein>
<evidence type="ECO:0000313" key="1">
    <source>
        <dbReference type="EMBL" id="KAK8043195.1"/>
    </source>
</evidence>
<dbReference type="RefSeq" id="XP_066710048.1">
    <property type="nucleotide sequence ID" value="XM_066865087.1"/>
</dbReference>
<proteinExistence type="predicted"/>